<reference evidence="1 2" key="1">
    <citation type="submission" date="2015-09" db="EMBL/GenBank/DDBJ databases">
        <authorList>
            <consortium name="Swine Surveillance"/>
        </authorList>
    </citation>
    <scope>NUCLEOTIDE SEQUENCE [LARGE SCALE GENOMIC DNA]</scope>
    <source>
        <strain evidence="1 2">CECT 7648</strain>
    </source>
</reference>
<organism evidence="1 2">
    <name type="scientific">Tropicibacter naphthalenivorans</name>
    <dbReference type="NCBI Taxonomy" id="441103"/>
    <lineage>
        <taxon>Bacteria</taxon>
        <taxon>Pseudomonadati</taxon>
        <taxon>Pseudomonadota</taxon>
        <taxon>Alphaproteobacteria</taxon>
        <taxon>Rhodobacterales</taxon>
        <taxon>Roseobacteraceae</taxon>
        <taxon>Tropicibacter</taxon>
    </lineage>
</organism>
<dbReference type="AlphaFoldDB" id="A0A0P1G3N4"/>
<proteinExistence type="predicted"/>
<sequence>MTGLASLAGVVALIVGGLFGAYEYADRKEMQRATETMAMIEIWETRGAQQAYLDLSRALEKHLSDTPAEDRNDPDNALTLRDNIARRAMRDHPGAYDKVVYFFSRLSLCVQASLCSEPVARTFFGDSLHSFKSWFEDEKARRRQWTPAHGRELDVLSVRFQGPE</sequence>
<accession>A0A0P1G3N4</accession>
<protein>
    <recommendedName>
        <fullName evidence="3">DUF4760 domain-containing protein</fullName>
    </recommendedName>
</protein>
<evidence type="ECO:0008006" key="3">
    <source>
        <dbReference type="Google" id="ProtNLM"/>
    </source>
</evidence>
<evidence type="ECO:0000313" key="1">
    <source>
        <dbReference type="EMBL" id="CUH76276.1"/>
    </source>
</evidence>
<evidence type="ECO:0000313" key="2">
    <source>
        <dbReference type="Proteomes" id="UP000054935"/>
    </source>
</evidence>
<name>A0A0P1G3N4_9RHOB</name>
<gene>
    <name evidence="1" type="ORF">TRN7648_00867</name>
</gene>
<dbReference type="STRING" id="441103.TRN7648_00867"/>
<keyword evidence="2" id="KW-1185">Reference proteome</keyword>
<dbReference type="EMBL" id="CYSE01000001">
    <property type="protein sequence ID" value="CUH76276.1"/>
    <property type="molecule type" value="Genomic_DNA"/>
</dbReference>
<dbReference type="Proteomes" id="UP000054935">
    <property type="component" value="Unassembled WGS sequence"/>
</dbReference>